<gene>
    <name evidence="2" type="ORF">LECACI_7A002407</name>
</gene>
<evidence type="ECO:0000313" key="3">
    <source>
        <dbReference type="Proteomes" id="UP001296104"/>
    </source>
</evidence>
<accession>A0AAI9E8V4</accession>
<protein>
    <submittedName>
        <fullName evidence="2">Uncharacterized protein</fullName>
    </submittedName>
</protein>
<keyword evidence="3" id="KW-1185">Reference proteome</keyword>
<evidence type="ECO:0000256" key="1">
    <source>
        <dbReference type="SAM" id="MobiDB-lite"/>
    </source>
</evidence>
<evidence type="ECO:0000313" key="2">
    <source>
        <dbReference type="EMBL" id="CAK3897747.1"/>
    </source>
</evidence>
<sequence>MTARSSPSLPTYKGKGKAPMRLQEERKHQFQLPDANGWHRLDLPIKRERRQETHSCLLRHRSARRQSTTARHLFRRSCGGPSLQERLPYPTSQNNKIQDEQNFGNAPSDVDANDFYTARLESAKWQF</sequence>
<proteinExistence type="predicted"/>
<dbReference type="Proteomes" id="UP001296104">
    <property type="component" value="Unassembled WGS sequence"/>
</dbReference>
<organism evidence="2 3">
    <name type="scientific">Lecanosticta acicola</name>
    <dbReference type="NCBI Taxonomy" id="111012"/>
    <lineage>
        <taxon>Eukaryota</taxon>
        <taxon>Fungi</taxon>
        <taxon>Dikarya</taxon>
        <taxon>Ascomycota</taxon>
        <taxon>Pezizomycotina</taxon>
        <taxon>Dothideomycetes</taxon>
        <taxon>Dothideomycetidae</taxon>
        <taxon>Mycosphaerellales</taxon>
        <taxon>Mycosphaerellaceae</taxon>
        <taxon>Lecanosticta</taxon>
    </lineage>
</organism>
<name>A0AAI9E8V4_9PEZI</name>
<feature type="region of interest" description="Disordered" evidence="1">
    <location>
        <begin position="78"/>
        <end position="110"/>
    </location>
</feature>
<feature type="compositionally biased region" description="Polar residues" evidence="1">
    <location>
        <begin position="90"/>
        <end position="105"/>
    </location>
</feature>
<reference evidence="2" key="1">
    <citation type="submission" date="2023-11" db="EMBL/GenBank/DDBJ databases">
        <authorList>
            <person name="Alioto T."/>
            <person name="Alioto T."/>
            <person name="Gomez Garrido J."/>
        </authorList>
    </citation>
    <scope>NUCLEOTIDE SEQUENCE</scope>
</reference>
<dbReference type="AlphaFoldDB" id="A0AAI9E8V4"/>
<dbReference type="EMBL" id="CAVMBE010000010">
    <property type="protein sequence ID" value="CAK3897747.1"/>
    <property type="molecule type" value="Genomic_DNA"/>
</dbReference>
<feature type="region of interest" description="Disordered" evidence="1">
    <location>
        <begin position="1"/>
        <end position="35"/>
    </location>
</feature>
<comment type="caution">
    <text evidence="2">The sequence shown here is derived from an EMBL/GenBank/DDBJ whole genome shotgun (WGS) entry which is preliminary data.</text>
</comment>